<name>A0A167W6A7_9AGAM</name>
<organism evidence="4 5">
    <name type="scientific">Athelia psychrophila</name>
    <dbReference type="NCBI Taxonomy" id="1759441"/>
    <lineage>
        <taxon>Eukaryota</taxon>
        <taxon>Fungi</taxon>
        <taxon>Dikarya</taxon>
        <taxon>Basidiomycota</taxon>
        <taxon>Agaricomycotina</taxon>
        <taxon>Agaricomycetes</taxon>
        <taxon>Agaricomycetidae</taxon>
        <taxon>Atheliales</taxon>
        <taxon>Atheliaceae</taxon>
        <taxon>Athelia</taxon>
    </lineage>
</organism>
<evidence type="ECO:0008006" key="6">
    <source>
        <dbReference type="Google" id="ProtNLM"/>
    </source>
</evidence>
<sequence>MHPWLIYLVLSYLAHFSAATSSNRTVDDQFGDSVTNLLPVYSTGWSQGATCSVCYVHLNASNVFNGTWHDTTYIPTSMVPPSVAISFEGTAVYAYCVLGNTVPKTVTLTNLTFLMDGELVGTYQHTPTTSADYQYNVPVYVATSLSNEQHVLTIEAAGTTNSLILFDYVEYTFDSTPSVPSHIGAIVGGAVGAIAVIAIGLLAFLLHRRRQEKKSTRTGPAVNPTARTSTEGTRGFAVAGDSLREINDAPPLGYQLGAGISHAGAAPAVYR</sequence>
<evidence type="ECO:0000256" key="2">
    <source>
        <dbReference type="SAM" id="Phobius"/>
    </source>
</evidence>
<evidence type="ECO:0000256" key="1">
    <source>
        <dbReference type="SAM" id="MobiDB-lite"/>
    </source>
</evidence>
<dbReference type="EMBL" id="KV417821">
    <property type="protein sequence ID" value="KZP05742.1"/>
    <property type="molecule type" value="Genomic_DNA"/>
</dbReference>
<gene>
    <name evidence="4" type="ORF">FIBSPDRAFT_1053932</name>
</gene>
<keyword evidence="5" id="KW-1185">Reference proteome</keyword>
<dbReference type="AlphaFoldDB" id="A0A167W6A7"/>
<dbReference type="Gene3D" id="2.60.120.260">
    <property type="entry name" value="Galactose-binding domain-like"/>
    <property type="match status" value="1"/>
</dbReference>
<evidence type="ECO:0000313" key="4">
    <source>
        <dbReference type="EMBL" id="KZP05742.1"/>
    </source>
</evidence>
<reference evidence="4 5" key="1">
    <citation type="journal article" date="2016" name="Mol. Biol. Evol.">
        <title>Comparative Genomics of Early-Diverging Mushroom-Forming Fungi Provides Insights into the Origins of Lignocellulose Decay Capabilities.</title>
        <authorList>
            <person name="Nagy L.G."/>
            <person name="Riley R."/>
            <person name="Tritt A."/>
            <person name="Adam C."/>
            <person name="Daum C."/>
            <person name="Floudas D."/>
            <person name="Sun H."/>
            <person name="Yadav J.S."/>
            <person name="Pangilinan J."/>
            <person name="Larsson K.H."/>
            <person name="Matsuura K."/>
            <person name="Barry K."/>
            <person name="Labutti K."/>
            <person name="Kuo R."/>
            <person name="Ohm R.A."/>
            <person name="Bhattacharya S.S."/>
            <person name="Shirouzu T."/>
            <person name="Yoshinaga Y."/>
            <person name="Martin F.M."/>
            <person name="Grigoriev I.V."/>
            <person name="Hibbett D.S."/>
        </authorList>
    </citation>
    <scope>NUCLEOTIDE SEQUENCE [LARGE SCALE GENOMIC DNA]</scope>
    <source>
        <strain evidence="4 5">CBS 109695</strain>
    </source>
</reference>
<feature type="transmembrane region" description="Helical" evidence="2">
    <location>
        <begin position="183"/>
        <end position="206"/>
    </location>
</feature>
<keyword evidence="2" id="KW-0812">Transmembrane</keyword>
<proteinExistence type="predicted"/>
<keyword evidence="2" id="KW-1133">Transmembrane helix</keyword>
<evidence type="ECO:0000313" key="5">
    <source>
        <dbReference type="Proteomes" id="UP000076532"/>
    </source>
</evidence>
<feature type="region of interest" description="Disordered" evidence="1">
    <location>
        <begin position="213"/>
        <end position="234"/>
    </location>
</feature>
<dbReference type="CDD" id="cd12087">
    <property type="entry name" value="TM_EGFR-like"/>
    <property type="match status" value="1"/>
</dbReference>
<accession>A0A167W6A7</accession>
<feature type="signal peptide" evidence="3">
    <location>
        <begin position="1"/>
        <end position="19"/>
    </location>
</feature>
<dbReference type="Proteomes" id="UP000076532">
    <property type="component" value="Unassembled WGS sequence"/>
</dbReference>
<keyword evidence="2" id="KW-0472">Membrane</keyword>
<protein>
    <recommendedName>
        <fullName evidence="6">Transmembrane protein</fullName>
    </recommendedName>
</protein>
<dbReference type="OrthoDB" id="3268736at2759"/>
<evidence type="ECO:0000256" key="3">
    <source>
        <dbReference type="SAM" id="SignalP"/>
    </source>
</evidence>
<keyword evidence="3" id="KW-0732">Signal</keyword>
<feature type="chain" id="PRO_5007893782" description="Transmembrane protein" evidence="3">
    <location>
        <begin position="20"/>
        <end position="271"/>
    </location>
</feature>